<organism evidence="1">
    <name type="scientific">Arundo donax</name>
    <name type="common">Giant reed</name>
    <name type="synonym">Donax arundinaceus</name>
    <dbReference type="NCBI Taxonomy" id="35708"/>
    <lineage>
        <taxon>Eukaryota</taxon>
        <taxon>Viridiplantae</taxon>
        <taxon>Streptophyta</taxon>
        <taxon>Embryophyta</taxon>
        <taxon>Tracheophyta</taxon>
        <taxon>Spermatophyta</taxon>
        <taxon>Magnoliopsida</taxon>
        <taxon>Liliopsida</taxon>
        <taxon>Poales</taxon>
        <taxon>Poaceae</taxon>
        <taxon>PACMAD clade</taxon>
        <taxon>Arundinoideae</taxon>
        <taxon>Arundineae</taxon>
        <taxon>Arundo</taxon>
    </lineage>
</organism>
<dbReference type="AlphaFoldDB" id="A0A0A9B5Q6"/>
<sequence>MLSLKSSYETSKGTSMAVLCEATLISTSRSGIGFR</sequence>
<proteinExistence type="predicted"/>
<reference evidence="1" key="1">
    <citation type="submission" date="2014-09" db="EMBL/GenBank/DDBJ databases">
        <authorList>
            <person name="Magalhaes I.L.F."/>
            <person name="Oliveira U."/>
            <person name="Santos F.R."/>
            <person name="Vidigal T.H.D.A."/>
            <person name="Brescovit A.D."/>
            <person name="Santos A.J."/>
        </authorList>
    </citation>
    <scope>NUCLEOTIDE SEQUENCE</scope>
    <source>
        <tissue evidence="1">Shoot tissue taken approximately 20 cm above the soil surface</tissue>
    </source>
</reference>
<reference evidence="1" key="2">
    <citation type="journal article" date="2015" name="Data Brief">
        <title>Shoot transcriptome of the giant reed, Arundo donax.</title>
        <authorList>
            <person name="Barrero R.A."/>
            <person name="Guerrero F.D."/>
            <person name="Moolhuijzen P."/>
            <person name="Goolsby J.A."/>
            <person name="Tidwell J."/>
            <person name="Bellgard S.E."/>
            <person name="Bellgard M.I."/>
        </authorList>
    </citation>
    <scope>NUCLEOTIDE SEQUENCE</scope>
    <source>
        <tissue evidence="1">Shoot tissue taken approximately 20 cm above the soil surface</tissue>
    </source>
</reference>
<protein>
    <submittedName>
        <fullName evidence="1">Uncharacterized protein</fullName>
    </submittedName>
</protein>
<dbReference type="EMBL" id="GBRH01239219">
    <property type="protein sequence ID" value="JAD58676.1"/>
    <property type="molecule type" value="Transcribed_RNA"/>
</dbReference>
<evidence type="ECO:0000313" key="1">
    <source>
        <dbReference type="EMBL" id="JAD58676.1"/>
    </source>
</evidence>
<accession>A0A0A9B5Q6</accession>
<name>A0A0A9B5Q6_ARUDO</name>